<proteinExistence type="predicted"/>
<dbReference type="AlphaFoldDB" id="A0A9X4KTJ2"/>
<evidence type="ECO:0000313" key="4">
    <source>
        <dbReference type="Proteomes" id="UP001153404"/>
    </source>
</evidence>
<gene>
    <name evidence="3" type="ORF">OMP40_16760</name>
</gene>
<keyword evidence="2" id="KW-0732">Signal</keyword>
<comment type="caution">
    <text evidence="3">The sequence shown here is derived from an EMBL/GenBank/DDBJ whole genome shotgun (WGS) entry which is preliminary data.</text>
</comment>
<dbReference type="PROSITE" id="PS51257">
    <property type="entry name" value="PROKAR_LIPOPROTEIN"/>
    <property type="match status" value="1"/>
</dbReference>
<feature type="region of interest" description="Disordered" evidence="1">
    <location>
        <begin position="24"/>
        <end position="91"/>
    </location>
</feature>
<feature type="signal peptide" evidence="2">
    <location>
        <begin position="1"/>
        <end position="19"/>
    </location>
</feature>
<evidence type="ECO:0000256" key="1">
    <source>
        <dbReference type="SAM" id="MobiDB-lite"/>
    </source>
</evidence>
<protein>
    <recommendedName>
        <fullName evidence="5">Lipoprotein</fullName>
    </recommendedName>
</protein>
<keyword evidence="4" id="KW-1185">Reference proteome</keyword>
<dbReference type="Proteomes" id="UP001153404">
    <property type="component" value="Unassembled WGS sequence"/>
</dbReference>
<evidence type="ECO:0000313" key="3">
    <source>
        <dbReference type="EMBL" id="MDG0810831.1"/>
    </source>
</evidence>
<dbReference type="RefSeq" id="WP_277532887.1">
    <property type="nucleotide sequence ID" value="NZ_JAPDIA010000003.1"/>
</dbReference>
<evidence type="ECO:0000256" key="2">
    <source>
        <dbReference type="SAM" id="SignalP"/>
    </source>
</evidence>
<dbReference type="EMBL" id="JAPDIA010000003">
    <property type="protein sequence ID" value="MDG0810831.1"/>
    <property type="molecule type" value="Genomic_DNA"/>
</dbReference>
<reference evidence="3" key="1">
    <citation type="submission" date="2022-10" db="EMBL/GenBank/DDBJ databases">
        <title>Comparative genomic analysis of Cohnella hashimotonis sp. nov., isolated from the International Space Station.</title>
        <authorList>
            <person name="Simpson A."/>
            <person name="Venkateswaran K."/>
        </authorList>
    </citation>
    <scope>NUCLEOTIDE SEQUENCE</scope>
    <source>
        <strain evidence="3">DSM 28161</strain>
    </source>
</reference>
<feature type="compositionally biased region" description="Low complexity" evidence="1">
    <location>
        <begin position="29"/>
        <end position="86"/>
    </location>
</feature>
<evidence type="ECO:0008006" key="5">
    <source>
        <dbReference type="Google" id="ProtNLM"/>
    </source>
</evidence>
<name>A0A9X4KTJ2_9BACL</name>
<accession>A0A9X4KTJ2</accession>
<organism evidence="3 4">
    <name type="scientific">Cohnella rhizosphaerae</name>
    <dbReference type="NCBI Taxonomy" id="1457232"/>
    <lineage>
        <taxon>Bacteria</taxon>
        <taxon>Bacillati</taxon>
        <taxon>Bacillota</taxon>
        <taxon>Bacilli</taxon>
        <taxon>Bacillales</taxon>
        <taxon>Paenibacillaceae</taxon>
        <taxon>Cohnella</taxon>
    </lineage>
</organism>
<sequence length="187" mass="19023">MKLRITTAALLLSVSLAAAGCTNHDKNAESTSSASPSPEATQTASGSASASAPASGSPQETEAAPSASPSASAPASSPDGEAADAPGFLISLPSGSEFKPFMQISEQSAKKVEAVLKSAEWEKKESVAMSTSPSYKLSALAGDKETDVYYVWTADADAYELVKEKGSGYVKLSKKDSAALAKLLPAS</sequence>
<feature type="chain" id="PRO_5040826921" description="Lipoprotein" evidence="2">
    <location>
        <begin position="20"/>
        <end position="187"/>
    </location>
</feature>